<organism evidence="4">
    <name type="scientific">Selaginella moellendorffii</name>
    <name type="common">Spikemoss</name>
    <dbReference type="NCBI Taxonomy" id="88036"/>
    <lineage>
        <taxon>Eukaryota</taxon>
        <taxon>Viridiplantae</taxon>
        <taxon>Streptophyta</taxon>
        <taxon>Embryophyta</taxon>
        <taxon>Tracheophyta</taxon>
        <taxon>Lycopodiopsida</taxon>
        <taxon>Selaginellales</taxon>
        <taxon>Selaginellaceae</taxon>
        <taxon>Selaginella</taxon>
    </lineage>
</organism>
<dbReference type="EMBL" id="GL377624">
    <property type="protein sequence ID" value="EFJ15106.1"/>
    <property type="molecule type" value="Genomic_DNA"/>
</dbReference>
<accession>D8SJU1</accession>
<dbReference type="PANTHER" id="PTHR46093">
    <property type="entry name" value="ACYL-COA-BINDING DOMAIN-CONTAINING PROTEIN 5"/>
    <property type="match status" value="1"/>
</dbReference>
<evidence type="ECO:0000256" key="2">
    <source>
        <dbReference type="ARBA" id="ARBA00022737"/>
    </source>
</evidence>
<dbReference type="InterPro" id="IPR015915">
    <property type="entry name" value="Kelch-typ_b-propeller"/>
</dbReference>
<proteinExistence type="predicted"/>
<dbReference type="Gene3D" id="2.120.10.80">
    <property type="entry name" value="Kelch-type beta propeller"/>
    <property type="match status" value="1"/>
</dbReference>
<dbReference type="SUPFAM" id="SSF117281">
    <property type="entry name" value="Kelch motif"/>
    <property type="match status" value="1"/>
</dbReference>
<evidence type="ECO:0000313" key="3">
    <source>
        <dbReference type="EMBL" id="EFJ15106.1"/>
    </source>
</evidence>
<gene>
    <name evidence="3" type="ORF">SELMODRAFT_422872</name>
</gene>
<dbReference type="InParanoid" id="D8SJU1"/>
<keyword evidence="1" id="KW-0880">Kelch repeat</keyword>
<dbReference type="Pfam" id="PF24681">
    <property type="entry name" value="Kelch_KLHDC2_KLHL20_DRC7"/>
    <property type="match status" value="1"/>
</dbReference>
<keyword evidence="2" id="KW-0677">Repeat</keyword>
<dbReference type="HOGENOM" id="CLU_021559_0_0_1"/>
<dbReference type="KEGG" id="smo:SELMODRAFT_422872"/>
<sequence length="760" mass="84869">MSWELLKLPRSNSASDWYSPVLEAAGFFTSMRALRPSIAVPARIDCTKQMAASEVPLKSAENTALLTESHCWRLFVSLPRRCSTYTEEVGSALFCPLRPKPPPSPVGHAGGHKPHRFFGVPFVIMAAVGYLYKRLYAGAPPQWQLIDVGRHVRAASQHGAAAIEEKMYVVLSNTLVEVFDLGGLRWSTAQPCPVSCAGHSVVASGKTLLLVVGIPSDEKMRVYQFDTNQWSRLKTGGDTPAATRGHSTTLIGSKIWVYGGVDFHGQLRRELHALDLGSNQWELIEARGVIPPALSFHAAVHEGNHLYLFGAGSSGFCKNLYALDLVEREWSRYPDQGPALVPAARFATAVTENQCYVVGGSTKETMLLNMESLEWTVVCAEPRLATESLSLVHARIKGRGALVASGGNPFSVFLLKTMKSYPVLPHPMGKCQVRSVDGPLLELFEIPDAGEQALKIIDRLWTKVGNGGDLVRDGRPLERDDVIFPGDELTFRPNDFVGIRGSIHHQVCEVRLMALGGCQLVLAAAKIELIRGEGWLEPREEIESQAFAGWNSRRPGDTMEYLVEGAKVPRFYRLEHVANDEGTFMEEISTTTPDEFPYTLCFKLDAMLMHMSVAEDIITGYYMKEEIGEVDIWRALVMLVGVNIRCRTLKPWMVITDLKDEWHFAWMDWPRMYVCKAWSRSQGLGILCDLCHDYNLVTSPETKGCLSNLPSIFTRACPGFKWDMDEETRVMFAPRPPVYHRCAETGRALKQYRPEELIYR</sequence>
<dbReference type="STRING" id="88036.D8SJU1"/>
<evidence type="ECO:0000313" key="4">
    <source>
        <dbReference type="Proteomes" id="UP000001514"/>
    </source>
</evidence>
<reference evidence="3 4" key="1">
    <citation type="journal article" date="2011" name="Science">
        <title>The Selaginella genome identifies genetic changes associated with the evolution of vascular plants.</title>
        <authorList>
            <person name="Banks J.A."/>
            <person name="Nishiyama T."/>
            <person name="Hasebe M."/>
            <person name="Bowman J.L."/>
            <person name="Gribskov M."/>
            <person name="dePamphilis C."/>
            <person name="Albert V.A."/>
            <person name="Aono N."/>
            <person name="Aoyama T."/>
            <person name="Ambrose B.A."/>
            <person name="Ashton N.W."/>
            <person name="Axtell M.J."/>
            <person name="Barker E."/>
            <person name="Barker M.S."/>
            <person name="Bennetzen J.L."/>
            <person name="Bonawitz N.D."/>
            <person name="Chapple C."/>
            <person name="Cheng C."/>
            <person name="Correa L.G."/>
            <person name="Dacre M."/>
            <person name="DeBarry J."/>
            <person name="Dreyer I."/>
            <person name="Elias M."/>
            <person name="Engstrom E.M."/>
            <person name="Estelle M."/>
            <person name="Feng L."/>
            <person name="Finet C."/>
            <person name="Floyd S.K."/>
            <person name="Frommer W.B."/>
            <person name="Fujita T."/>
            <person name="Gramzow L."/>
            <person name="Gutensohn M."/>
            <person name="Harholt J."/>
            <person name="Hattori M."/>
            <person name="Heyl A."/>
            <person name="Hirai T."/>
            <person name="Hiwatashi Y."/>
            <person name="Ishikawa M."/>
            <person name="Iwata M."/>
            <person name="Karol K.G."/>
            <person name="Koehler B."/>
            <person name="Kolukisaoglu U."/>
            <person name="Kubo M."/>
            <person name="Kurata T."/>
            <person name="Lalonde S."/>
            <person name="Li K."/>
            <person name="Li Y."/>
            <person name="Litt A."/>
            <person name="Lyons E."/>
            <person name="Manning G."/>
            <person name="Maruyama T."/>
            <person name="Michael T.P."/>
            <person name="Mikami K."/>
            <person name="Miyazaki S."/>
            <person name="Morinaga S."/>
            <person name="Murata T."/>
            <person name="Mueller-Roeber B."/>
            <person name="Nelson D.R."/>
            <person name="Obara M."/>
            <person name="Oguri Y."/>
            <person name="Olmstead R.G."/>
            <person name="Onodera N."/>
            <person name="Petersen B.L."/>
            <person name="Pils B."/>
            <person name="Prigge M."/>
            <person name="Rensing S.A."/>
            <person name="Riano-Pachon D.M."/>
            <person name="Roberts A.W."/>
            <person name="Sato Y."/>
            <person name="Scheller H.V."/>
            <person name="Schulz B."/>
            <person name="Schulz C."/>
            <person name="Shakirov E.V."/>
            <person name="Shibagaki N."/>
            <person name="Shinohara N."/>
            <person name="Shippen D.E."/>
            <person name="Soerensen I."/>
            <person name="Sotooka R."/>
            <person name="Sugimoto N."/>
            <person name="Sugita M."/>
            <person name="Sumikawa N."/>
            <person name="Tanurdzic M."/>
            <person name="Theissen G."/>
            <person name="Ulvskov P."/>
            <person name="Wakazuki S."/>
            <person name="Weng J.K."/>
            <person name="Willats W.W."/>
            <person name="Wipf D."/>
            <person name="Wolf P.G."/>
            <person name="Yang L."/>
            <person name="Zimmer A.D."/>
            <person name="Zhu Q."/>
            <person name="Mitros T."/>
            <person name="Hellsten U."/>
            <person name="Loque D."/>
            <person name="Otillar R."/>
            <person name="Salamov A."/>
            <person name="Schmutz J."/>
            <person name="Shapiro H."/>
            <person name="Lindquist E."/>
            <person name="Lucas S."/>
            <person name="Rokhsar D."/>
            <person name="Grigoriev I.V."/>
        </authorList>
    </citation>
    <scope>NUCLEOTIDE SEQUENCE [LARGE SCALE GENOMIC DNA]</scope>
</reference>
<dbReference type="AlphaFoldDB" id="D8SJU1"/>
<dbReference type="Proteomes" id="UP000001514">
    <property type="component" value="Unassembled WGS sequence"/>
</dbReference>
<dbReference type="PANTHER" id="PTHR46093:SF3">
    <property type="entry name" value="ACYL-COA-BINDING DOMAIN-CONTAINING PROTEIN 4"/>
    <property type="match status" value="1"/>
</dbReference>
<dbReference type="Gramene" id="EFJ15106">
    <property type="protein sequence ID" value="EFJ15106"/>
    <property type="gene ID" value="SELMODRAFT_422872"/>
</dbReference>
<name>D8SJU1_SELML</name>
<evidence type="ECO:0000256" key="1">
    <source>
        <dbReference type="ARBA" id="ARBA00022441"/>
    </source>
</evidence>
<protein>
    <submittedName>
        <fullName evidence="3">Uncharacterized protein</fullName>
    </submittedName>
</protein>
<dbReference type="eggNOG" id="KOG0379">
    <property type="taxonomic scope" value="Eukaryota"/>
</dbReference>
<keyword evidence="4" id="KW-1185">Reference proteome</keyword>